<feature type="chain" id="PRO_5024889165" evidence="1">
    <location>
        <begin position="20"/>
        <end position="318"/>
    </location>
</feature>
<feature type="domain" description="Ketopantoate reductase N-terminal" evidence="2">
    <location>
        <begin position="6"/>
        <end position="129"/>
    </location>
</feature>
<feature type="signal peptide" evidence="1">
    <location>
        <begin position="1"/>
        <end position="19"/>
    </location>
</feature>
<evidence type="ECO:0000259" key="2">
    <source>
        <dbReference type="Pfam" id="PF02558"/>
    </source>
</evidence>
<dbReference type="Gene3D" id="1.10.1040.10">
    <property type="entry name" value="N-(1-d-carboxylethyl)-l-norvaline Dehydrogenase, domain 2"/>
    <property type="match status" value="1"/>
</dbReference>
<accession>A0A5N5WRD5</accession>
<dbReference type="Gene3D" id="3.40.50.720">
    <property type="entry name" value="NAD(P)-binding Rossmann-like Domain"/>
    <property type="match status" value="1"/>
</dbReference>
<keyword evidence="5" id="KW-1185">Reference proteome</keyword>
<evidence type="ECO:0000313" key="5">
    <source>
        <dbReference type="Proteomes" id="UP000326565"/>
    </source>
</evidence>
<keyword evidence="1" id="KW-0732">Signal</keyword>
<name>A0A5N5WRD5_9EURO</name>
<dbReference type="AlphaFoldDB" id="A0A5N5WRD5"/>
<proteinExistence type="predicted"/>
<dbReference type="Pfam" id="PF08546">
    <property type="entry name" value="ApbA_C"/>
    <property type="match status" value="1"/>
</dbReference>
<evidence type="ECO:0000313" key="4">
    <source>
        <dbReference type="EMBL" id="KAB8070889.1"/>
    </source>
</evidence>
<sequence>MSLGNVLLIGFGGIGAICALNLETGGKATATAVLRSNYEHVKAHCYSIKSIDHGDVEGFRPTVLRNSIPNITKLPPYKYIICTRKNYADIPPTVTELIRPAVIPGYPIIVLLQNGLNIEKPVIAAFPDTLVATRKILSRRRRRTLCWSIPESHKETCGRRPCRWRILQRKLLHNASLNSICAGTDLDTGRIQFADGALENLVRPAMEEIQAAAKACGHDLPAELVDFMITMDPVTMYNLPSTQVDLRKGRYCELENIVGRPLKEGKARGFPMNTLSVLYGILESIQWRTKQKNGLVTIPKPEDHTVKELILAIFRYKG</sequence>
<dbReference type="InterPro" id="IPR013328">
    <property type="entry name" value="6PGD_dom2"/>
</dbReference>
<dbReference type="GO" id="GO:0005737">
    <property type="term" value="C:cytoplasm"/>
    <property type="evidence" value="ECO:0007669"/>
    <property type="project" value="TreeGrafter"/>
</dbReference>
<evidence type="ECO:0000256" key="1">
    <source>
        <dbReference type="SAM" id="SignalP"/>
    </source>
</evidence>
<reference evidence="4 5" key="1">
    <citation type="submission" date="2019-04" db="EMBL/GenBank/DDBJ databases">
        <title>Friends and foes A comparative genomics study of 23 Aspergillus species from section Flavi.</title>
        <authorList>
            <consortium name="DOE Joint Genome Institute"/>
            <person name="Kjaerbolling I."/>
            <person name="Vesth T."/>
            <person name="Frisvad J.C."/>
            <person name="Nybo J.L."/>
            <person name="Theobald S."/>
            <person name="Kildgaard S."/>
            <person name="Isbrandt T."/>
            <person name="Kuo A."/>
            <person name="Sato A."/>
            <person name="Lyhne E.K."/>
            <person name="Kogle M.E."/>
            <person name="Wiebenga A."/>
            <person name="Kun R.S."/>
            <person name="Lubbers R.J."/>
            <person name="Makela M.R."/>
            <person name="Barry K."/>
            <person name="Chovatia M."/>
            <person name="Clum A."/>
            <person name="Daum C."/>
            <person name="Haridas S."/>
            <person name="He G."/>
            <person name="LaButti K."/>
            <person name="Lipzen A."/>
            <person name="Mondo S."/>
            <person name="Riley R."/>
            <person name="Salamov A."/>
            <person name="Simmons B.A."/>
            <person name="Magnuson J.K."/>
            <person name="Henrissat B."/>
            <person name="Mortensen U.H."/>
            <person name="Larsen T.O."/>
            <person name="Devries R.P."/>
            <person name="Grigoriev I.V."/>
            <person name="Machida M."/>
            <person name="Baker S.E."/>
            <person name="Andersen M.R."/>
        </authorList>
    </citation>
    <scope>NUCLEOTIDE SEQUENCE [LARGE SCALE GENOMIC DNA]</scope>
    <source>
        <strain evidence="4 5">CBS 151.66</strain>
    </source>
</reference>
<dbReference type="PANTHER" id="PTHR21708:SF30">
    <property type="entry name" value="2-DEHYDROPANTOATE 2-REDUCTASE-RELATED"/>
    <property type="match status" value="1"/>
</dbReference>
<dbReference type="Pfam" id="PF02558">
    <property type="entry name" value="ApbA"/>
    <property type="match status" value="1"/>
</dbReference>
<dbReference type="Proteomes" id="UP000326565">
    <property type="component" value="Unassembled WGS sequence"/>
</dbReference>
<feature type="domain" description="Ketopantoate reductase C-terminal" evidence="3">
    <location>
        <begin position="168"/>
        <end position="285"/>
    </location>
</feature>
<dbReference type="SUPFAM" id="SSF48179">
    <property type="entry name" value="6-phosphogluconate dehydrogenase C-terminal domain-like"/>
    <property type="match status" value="1"/>
</dbReference>
<gene>
    <name evidence="4" type="ORF">BDV29DRAFT_197759</name>
</gene>
<dbReference type="InterPro" id="IPR013752">
    <property type="entry name" value="KPA_reductase"/>
</dbReference>
<organism evidence="4 5">
    <name type="scientific">Aspergillus leporis</name>
    <dbReference type="NCBI Taxonomy" id="41062"/>
    <lineage>
        <taxon>Eukaryota</taxon>
        <taxon>Fungi</taxon>
        <taxon>Dikarya</taxon>
        <taxon>Ascomycota</taxon>
        <taxon>Pezizomycotina</taxon>
        <taxon>Eurotiomycetes</taxon>
        <taxon>Eurotiomycetidae</taxon>
        <taxon>Eurotiales</taxon>
        <taxon>Aspergillaceae</taxon>
        <taxon>Aspergillus</taxon>
        <taxon>Aspergillus subgen. Circumdati</taxon>
    </lineage>
</organism>
<dbReference type="EMBL" id="ML732288">
    <property type="protein sequence ID" value="KAB8070889.1"/>
    <property type="molecule type" value="Genomic_DNA"/>
</dbReference>
<dbReference type="OrthoDB" id="3609at2759"/>
<dbReference type="FunFam" id="1.10.1040.10:FF:000017">
    <property type="entry name" value="2-dehydropantoate 2-reductase"/>
    <property type="match status" value="1"/>
</dbReference>
<dbReference type="InterPro" id="IPR051402">
    <property type="entry name" value="KPR-Related"/>
</dbReference>
<dbReference type="InterPro" id="IPR008927">
    <property type="entry name" value="6-PGluconate_DH-like_C_sf"/>
</dbReference>
<protein>
    <submittedName>
        <fullName evidence="4">6-phosphogluconate dehydrogenase</fullName>
    </submittedName>
</protein>
<dbReference type="InterPro" id="IPR013332">
    <property type="entry name" value="KPR_N"/>
</dbReference>
<dbReference type="PANTHER" id="PTHR21708">
    <property type="entry name" value="PROBABLE 2-DEHYDROPANTOATE 2-REDUCTASE"/>
    <property type="match status" value="1"/>
</dbReference>
<evidence type="ECO:0000259" key="3">
    <source>
        <dbReference type="Pfam" id="PF08546"/>
    </source>
</evidence>